<proteinExistence type="predicted"/>
<dbReference type="RefSeq" id="XP_013323047.1">
    <property type="nucleotide sequence ID" value="XM_013467593.1"/>
</dbReference>
<comment type="caution">
    <text evidence="1">The sequence shown here is derived from an EMBL/GenBank/DDBJ whole genome shotgun (WGS) entry which is preliminary data.</text>
</comment>
<accession>A0A0F4YE65</accession>
<dbReference type="AlphaFoldDB" id="A0A0F4YE65"/>
<sequence>CKTSSPKRVCFAIVLASCPGSLPSGKCASIVSGILGPRSSNTRHLCVPFGPSKSKSSSMRTTCRGLGCIDANFFMTWSSRFSSSFPLSETEILTAT</sequence>
<dbReference type="EMBL" id="LASV01000774">
    <property type="protein sequence ID" value="KKA16435.1"/>
    <property type="molecule type" value="Genomic_DNA"/>
</dbReference>
<dbReference type="Proteomes" id="UP000053958">
    <property type="component" value="Unassembled WGS sequence"/>
</dbReference>
<keyword evidence="2" id="KW-1185">Reference proteome</keyword>
<feature type="non-terminal residue" evidence="1">
    <location>
        <position position="1"/>
    </location>
</feature>
<evidence type="ECO:0000313" key="2">
    <source>
        <dbReference type="Proteomes" id="UP000053958"/>
    </source>
</evidence>
<evidence type="ECO:0000313" key="1">
    <source>
        <dbReference type="EMBL" id="KKA16435.1"/>
    </source>
</evidence>
<name>A0A0F4YE65_RASE3</name>
<gene>
    <name evidence="1" type="ORF">T310_9979</name>
</gene>
<reference evidence="1 2" key="1">
    <citation type="submission" date="2015-04" db="EMBL/GenBank/DDBJ databases">
        <authorList>
            <person name="Heijne W.H."/>
            <person name="Fedorova N.D."/>
            <person name="Nierman W.C."/>
            <person name="Vollebregt A.W."/>
            <person name="Zhao Z."/>
            <person name="Wu L."/>
            <person name="Kumar M."/>
            <person name="Stam H."/>
            <person name="van den Berg M.A."/>
            <person name="Pel H.J."/>
        </authorList>
    </citation>
    <scope>NUCLEOTIDE SEQUENCE [LARGE SCALE GENOMIC DNA]</scope>
    <source>
        <strain evidence="1 2">CBS 393.64</strain>
    </source>
</reference>
<protein>
    <submittedName>
        <fullName evidence="1">Uncharacterized protein</fullName>
    </submittedName>
</protein>
<dbReference type="GeneID" id="25321887"/>
<organism evidence="1 2">
    <name type="scientific">Rasamsonia emersonii (strain ATCC 16479 / CBS 393.64 / IMI 116815)</name>
    <dbReference type="NCBI Taxonomy" id="1408163"/>
    <lineage>
        <taxon>Eukaryota</taxon>
        <taxon>Fungi</taxon>
        <taxon>Dikarya</taxon>
        <taxon>Ascomycota</taxon>
        <taxon>Pezizomycotina</taxon>
        <taxon>Eurotiomycetes</taxon>
        <taxon>Eurotiomycetidae</taxon>
        <taxon>Eurotiales</taxon>
        <taxon>Trichocomaceae</taxon>
        <taxon>Rasamsonia</taxon>
    </lineage>
</organism>